<name>A0A1H4BHV3_9GAMM</name>
<dbReference type="Gene3D" id="3.30.450.20">
    <property type="entry name" value="PAS domain"/>
    <property type="match status" value="1"/>
</dbReference>
<keyword evidence="4" id="KW-1133">Transmembrane helix</keyword>
<gene>
    <name evidence="6" type="ORF">SAMN05216562_3285</name>
</gene>
<dbReference type="InterPro" id="IPR003661">
    <property type="entry name" value="HisK_dim/P_dom"/>
</dbReference>
<protein>
    <recommendedName>
        <fullName evidence="2">histidine kinase</fullName>
        <ecNumber evidence="2">2.7.13.3</ecNumber>
    </recommendedName>
</protein>
<dbReference type="InterPro" id="IPR004358">
    <property type="entry name" value="Sig_transdc_His_kin-like_C"/>
</dbReference>
<dbReference type="SUPFAM" id="SSF47384">
    <property type="entry name" value="Homodimeric domain of signal transducing histidine kinase"/>
    <property type="match status" value="1"/>
</dbReference>
<evidence type="ECO:0000256" key="4">
    <source>
        <dbReference type="SAM" id="Phobius"/>
    </source>
</evidence>
<sequence>MTGGTTAAAQNKNNTGQATLSSTAPIASAPAVQHHELLRVYAIYRVAIALVLLGIFTSDIGKGAVGSAAPALYLNTVIAYAALNFGWLLHLRRGAYHASHGQVGVVLGCDILAFLLLIQASGGLNSGLGYLLLINCSVGSMLLDKRMGAFFAAVASLGVIGQQLYNLLADRAETQDIVSAGSLGILLFATVSTLQYLSARIRSANLRADQQSRQAAHLQRLAQQIIERMRTGVLVMDASNKPELINRAARQLLGDQLQPDGERRAELRHIVREWRRDDSRGSALVQADNGSELRLSFANLRRDNGDSTLVFVEDNRKLTQAAQKLKLASLGHLTASIAHEVRNPLGAISHAAQLLSESPTLSEEDRHLTDIICRHSRRVNQIVENVMQLSRRRAAAPQQRDLGEWLRQFLPDFRAGAPAGSRIHLRLPEQPVVARFDPEQLAQVVTNLCSNALHHSELASGRREAEIAVYRHNERDCAILDVIDNGPGVPAEHRDKIFEPFFTTGKSGTGLGLYIARELCEANQASLFSCQTGDNQSCFRVEFAHANRIF</sequence>
<comment type="catalytic activity">
    <reaction evidence="1">
        <text>ATP + protein L-histidine = ADP + protein N-phospho-L-histidine.</text>
        <dbReference type="EC" id="2.7.13.3"/>
    </reaction>
</comment>
<dbReference type="CDD" id="cd00082">
    <property type="entry name" value="HisKA"/>
    <property type="match status" value="1"/>
</dbReference>
<dbReference type="STRING" id="658218.SAMN05216562_3285"/>
<dbReference type="PRINTS" id="PR00344">
    <property type="entry name" value="BCTRLSENSOR"/>
</dbReference>
<dbReference type="Pfam" id="PF25323">
    <property type="entry name" value="6TM_PilS"/>
    <property type="match status" value="1"/>
</dbReference>
<dbReference type="Gene3D" id="1.10.287.130">
    <property type="match status" value="1"/>
</dbReference>
<keyword evidence="6" id="KW-0808">Transferase</keyword>
<dbReference type="AlphaFoldDB" id="A0A1H4BHV3"/>
<organism evidence="6 7">
    <name type="scientific">Microbulbifer marinus</name>
    <dbReference type="NCBI Taxonomy" id="658218"/>
    <lineage>
        <taxon>Bacteria</taxon>
        <taxon>Pseudomonadati</taxon>
        <taxon>Pseudomonadota</taxon>
        <taxon>Gammaproteobacteria</taxon>
        <taxon>Cellvibrionales</taxon>
        <taxon>Microbulbiferaceae</taxon>
        <taxon>Microbulbifer</taxon>
    </lineage>
</organism>
<keyword evidence="3" id="KW-0597">Phosphoprotein</keyword>
<dbReference type="EMBL" id="FNQO01000006">
    <property type="protein sequence ID" value="SEA47795.1"/>
    <property type="molecule type" value="Genomic_DNA"/>
</dbReference>
<dbReference type="PANTHER" id="PTHR43065:SF52">
    <property type="entry name" value="SENSOR PROTEIN KINASE PILS"/>
    <property type="match status" value="1"/>
</dbReference>
<accession>A0A1H4BHV3</accession>
<evidence type="ECO:0000313" key="6">
    <source>
        <dbReference type="EMBL" id="SEA47795.1"/>
    </source>
</evidence>
<dbReference type="InterPro" id="IPR036097">
    <property type="entry name" value="HisK_dim/P_sf"/>
</dbReference>
<keyword evidence="6" id="KW-0418">Kinase</keyword>
<feature type="transmembrane region" description="Helical" evidence="4">
    <location>
        <begin position="42"/>
        <end position="60"/>
    </location>
</feature>
<keyword evidence="4" id="KW-0472">Membrane</keyword>
<evidence type="ECO:0000259" key="5">
    <source>
        <dbReference type="PROSITE" id="PS50109"/>
    </source>
</evidence>
<dbReference type="SMART" id="SM00388">
    <property type="entry name" value="HisKA"/>
    <property type="match status" value="1"/>
</dbReference>
<feature type="transmembrane region" description="Helical" evidence="4">
    <location>
        <begin position="72"/>
        <end position="91"/>
    </location>
</feature>
<feature type="transmembrane region" description="Helical" evidence="4">
    <location>
        <begin position="148"/>
        <end position="165"/>
    </location>
</feature>
<dbReference type="EC" id="2.7.13.3" evidence="2"/>
<evidence type="ECO:0000256" key="2">
    <source>
        <dbReference type="ARBA" id="ARBA00012438"/>
    </source>
</evidence>
<dbReference type="InterPro" id="IPR003594">
    <property type="entry name" value="HATPase_dom"/>
</dbReference>
<dbReference type="PROSITE" id="PS50109">
    <property type="entry name" value="HIS_KIN"/>
    <property type="match status" value="1"/>
</dbReference>
<feature type="transmembrane region" description="Helical" evidence="4">
    <location>
        <begin position="177"/>
        <end position="197"/>
    </location>
</feature>
<evidence type="ECO:0000313" key="7">
    <source>
        <dbReference type="Proteomes" id="UP000198658"/>
    </source>
</evidence>
<keyword evidence="7" id="KW-1185">Reference proteome</keyword>
<dbReference type="SUPFAM" id="SSF55874">
    <property type="entry name" value="ATPase domain of HSP90 chaperone/DNA topoisomerase II/histidine kinase"/>
    <property type="match status" value="1"/>
</dbReference>
<evidence type="ECO:0000256" key="1">
    <source>
        <dbReference type="ARBA" id="ARBA00000085"/>
    </source>
</evidence>
<keyword evidence="4" id="KW-0812">Transmembrane</keyword>
<dbReference type="Gene3D" id="3.30.565.10">
    <property type="entry name" value="Histidine kinase-like ATPase, C-terminal domain"/>
    <property type="match status" value="1"/>
</dbReference>
<dbReference type="InterPro" id="IPR036890">
    <property type="entry name" value="HATPase_C_sf"/>
</dbReference>
<dbReference type="GO" id="GO:0000155">
    <property type="term" value="F:phosphorelay sensor kinase activity"/>
    <property type="evidence" value="ECO:0007669"/>
    <property type="project" value="InterPro"/>
</dbReference>
<dbReference type="CDD" id="cd00075">
    <property type="entry name" value="HATPase"/>
    <property type="match status" value="1"/>
</dbReference>
<dbReference type="PANTHER" id="PTHR43065">
    <property type="entry name" value="SENSOR HISTIDINE KINASE"/>
    <property type="match status" value="1"/>
</dbReference>
<reference evidence="7" key="1">
    <citation type="submission" date="2016-10" db="EMBL/GenBank/DDBJ databases">
        <authorList>
            <person name="Varghese N."/>
            <person name="Submissions S."/>
        </authorList>
    </citation>
    <scope>NUCLEOTIDE SEQUENCE [LARGE SCALE GENOMIC DNA]</scope>
    <source>
        <strain evidence="7">CGMCC 1.10657</strain>
    </source>
</reference>
<evidence type="ECO:0000256" key="3">
    <source>
        <dbReference type="ARBA" id="ARBA00022553"/>
    </source>
</evidence>
<dbReference type="SMART" id="SM00387">
    <property type="entry name" value="HATPase_c"/>
    <property type="match status" value="1"/>
</dbReference>
<dbReference type="Proteomes" id="UP000198658">
    <property type="component" value="Unassembled WGS sequence"/>
</dbReference>
<feature type="domain" description="Histidine kinase" evidence="5">
    <location>
        <begin position="336"/>
        <end position="547"/>
    </location>
</feature>
<dbReference type="Pfam" id="PF00512">
    <property type="entry name" value="HisKA"/>
    <property type="match status" value="1"/>
</dbReference>
<dbReference type="InterPro" id="IPR005467">
    <property type="entry name" value="His_kinase_dom"/>
</dbReference>
<proteinExistence type="predicted"/>
<dbReference type="Pfam" id="PF02518">
    <property type="entry name" value="HATPase_c"/>
    <property type="match status" value="1"/>
</dbReference>